<dbReference type="EMBL" id="CALYLO010000006">
    <property type="protein sequence ID" value="CAH8247323.1"/>
    <property type="molecule type" value="Genomic_DNA"/>
</dbReference>
<organism evidence="1 2">
    <name type="scientific">Paenibacillus melissococcoides</name>
    <dbReference type="NCBI Taxonomy" id="2912268"/>
    <lineage>
        <taxon>Bacteria</taxon>
        <taxon>Bacillati</taxon>
        <taxon>Bacillota</taxon>
        <taxon>Bacilli</taxon>
        <taxon>Bacillales</taxon>
        <taxon>Paenibacillaceae</taxon>
        <taxon>Paenibacillus</taxon>
    </lineage>
</organism>
<dbReference type="Proteomes" id="UP001154322">
    <property type="component" value="Unassembled WGS sequence"/>
</dbReference>
<dbReference type="Pfam" id="PF26325">
    <property type="entry name" value="YhjD"/>
    <property type="match status" value="1"/>
</dbReference>
<dbReference type="RefSeq" id="WP_213427037.1">
    <property type="nucleotide sequence ID" value="NZ_AP031286.1"/>
</dbReference>
<comment type="caution">
    <text evidence="1">The sequence shown here is derived from an EMBL/GenBank/DDBJ whole genome shotgun (WGS) entry which is preliminary data.</text>
</comment>
<proteinExistence type="predicted"/>
<accession>A0ABM9G7X4</accession>
<reference evidence="1" key="1">
    <citation type="submission" date="2022-06" db="EMBL/GenBank/DDBJ databases">
        <authorList>
            <person name="Dietemann V."/>
            <person name="Ory F."/>
            <person name="Dainat B."/>
            <person name="Oberhansli S."/>
        </authorList>
    </citation>
    <scope>NUCLEOTIDE SEQUENCE</scope>
    <source>
        <strain evidence="1">Ena-SAMPLE-TAB-26-04-2022-14:26:32:270-5432</strain>
    </source>
</reference>
<evidence type="ECO:0000313" key="2">
    <source>
        <dbReference type="Proteomes" id="UP001154322"/>
    </source>
</evidence>
<dbReference type="InterPro" id="IPR058600">
    <property type="entry name" value="YhjD-like"/>
</dbReference>
<gene>
    <name evidence="1" type="ORF">WJ0W_004557</name>
</gene>
<protein>
    <submittedName>
        <fullName evidence="1">Uncharacterized protein</fullName>
    </submittedName>
</protein>
<sequence>MTLLSATSGPPPHDGEDALLVKQYTLQTLVLDVLERDIGRIAVSGLKMGEIYIQGLRQAQDDAASDLFRIRKQFRRRGIKIVSEERLEHGVRVQYVCRGYHRSFYMLRGLIRAEVKSLLQRYLHISGNPGEPEGTADS</sequence>
<keyword evidence="2" id="KW-1185">Reference proteome</keyword>
<evidence type="ECO:0000313" key="1">
    <source>
        <dbReference type="EMBL" id="CAH8247323.1"/>
    </source>
</evidence>
<name>A0ABM9G7X4_9BACL</name>